<evidence type="ECO:0000313" key="6">
    <source>
        <dbReference type="Proteomes" id="UP000198635"/>
    </source>
</evidence>
<dbReference type="Pfam" id="PF00005">
    <property type="entry name" value="ABC_tran"/>
    <property type="match status" value="1"/>
</dbReference>
<evidence type="ECO:0000256" key="2">
    <source>
        <dbReference type="ARBA" id="ARBA00022741"/>
    </source>
</evidence>
<dbReference type="STRING" id="52560.SAMN04488082_12083"/>
<dbReference type="PANTHER" id="PTHR43023:SF3">
    <property type="entry name" value="PROTEIN TRIGALACTOSYLDIACYLGLYCEROL 3, CHLOROPLASTIC"/>
    <property type="match status" value="1"/>
</dbReference>
<dbReference type="InterPro" id="IPR027417">
    <property type="entry name" value="P-loop_NTPase"/>
</dbReference>
<dbReference type="PROSITE" id="PS00211">
    <property type="entry name" value="ABC_TRANSPORTER_1"/>
    <property type="match status" value="1"/>
</dbReference>
<dbReference type="GO" id="GO:0016887">
    <property type="term" value="F:ATP hydrolysis activity"/>
    <property type="evidence" value="ECO:0007669"/>
    <property type="project" value="InterPro"/>
</dbReference>
<reference evidence="6" key="1">
    <citation type="submission" date="2016-10" db="EMBL/GenBank/DDBJ databases">
        <authorList>
            <person name="Varghese N."/>
            <person name="Submissions S."/>
        </authorList>
    </citation>
    <scope>NUCLEOTIDE SEQUENCE [LARGE SCALE GENOMIC DNA]</scope>
    <source>
        <strain evidence="6">DSM 5918</strain>
    </source>
</reference>
<organism evidence="5 6">
    <name type="scientific">Desulfomicrobium apsheronum</name>
    <dbReference type="NCBI Taxonomy" id="52560"/>
    <lineage>
        <taxon>Bacteria</taxon>
        <taxon>Pseudomonadati</taxon>
        <taxon>Thermodesulfobacteriota</taxon>
        <taxon>Desulfovibrionia</taxon>
        <taxon>Desulfovibrionales</taxon>
        <taxon>Desulfomicrobiaceae</taxon>
        <taxon>Desulfomicrobium</taxon>
    </lineage>
</organism>
<dbReference type="OrthoDB" id="9809450at2"/>
<dbReference type="PANTHER" id="PTHR43023">
    <property type="entry name" value="PROTEIN TRIGALACTOSYLDIACYLGLYCEROL 3, CHLOROPLASTIC"/>
    <property type="match status" value="1"/>
</dbReference>
<dbReference type="Gene3D" id="3.40.50.300">
    <property type="entry name" value="P-loop containing nucleotide triphosphate hydrolases"/>
    <property type="match status" value="1"/>
</dbReference>
<evidence type="ECO:0000259" key="4">
    <source>
        <dbReference type="PROSITE" id="PS50893"/>
    </source>
</evidence>
<dbReference type="SUPFAM" id="SSF52540">
    <property type="entry name" value="P-loop containing nucleoside triphosphate hydrolases"/>
    <property type="match status" value="1"/>
</dbReference>
<dbReference type="Proteomes" id="UP000198635">
    <property type="component" value="Unassembled WGS sequence"/>
</dbReference>
<name>A0A1I3YM00_9BACT</name>
<dbReference type="EMBL" id="FORX01000020">
    <property type="protein sequence ID" value="SFK32854.1"/>
    <property type="molecule type" value="Genomic_DNA"/>
</dbReference>
<evidence type="ECO:0000313" key="5">
    <source>
        <dbReference type="EMBL" id="SFK32854.1"/>
    </source>
</evidence>
<keyword evidence="3 5" id="KW-0067">ATP-binding</keyword>
<keyword evidence="1" id="KW-0813">Transport</keyword>
<gene>
    <name evidence="5" type="ORF">SAMN04488082_12083</name>
</gene>
<keyword evidence="2" id="KW-0547">Nucleotide-binding</keyword>
<keyword evidence="6" id="KW-1185">Reference proteome</keyword>
<feature type="domain" description="ABC transporter" evidence="4">
    <location>
        <begin position="7"/>
        <end position="245"/>
    </location>
</feature>
<dbReference type="RefSeq" id="WP_092378174.1">
    <property type="nucleotide sequence ID" value="NZ_FORX01000020.1"/>
</dbReference>
<sequence>MTQKPVISVRGLTMGFGELVIMRDLDFDIEAGEIFVILGGSGCGKSTLLKHLVGLYKPMSGAITIAGLSLDPDNEDSFKKILARIGVMYQGGALFSSMTLGENVALPITEYSDLKESAVEELVRLKLRQVGLEGFEHHLPEELSGGMKKRAAIARALALNPEILFLDEPSAGLDPISSAELDMLILRLNRTLGTTFVVVTHELSSIFTIAKRIVMLDKESKSIIADGNPHELKEASEHPFVRQFFNRQPEMEK</sequence>
<evidence type="ECO:0000256" key="3">
    <source>
        <dbReference type="ARBA" id="ARBA00022840"/>
    </source>
</evidence>
<evidence type="ECO:0000256" key="1">
    <source>
        <dbReference type="ARBA" id="ARBA00022448"/>
    </source>
</evidence>
<dbReference type="InterPro" id="IPR017871">
    <property type="entry name" value="ABC_transporter-like_CS"/>
</dbReference>
<accession>A0A1I3YM00</accession>
<dbReference type="GO" id="GO:0005524">
    <property type="term" value="F:ATP binding"/>
    <property type="evidence" value="ECO:0007669"/>
    <property type="project" value="UniProtKB-KW"/>
</dbReference>
<dbReference type="SMART" id="SM00382">
    <property type="entry name" value="AAA"/>
    <property type="match status" value="1"/>
</dbReference>
<dbReference type="InterPro" id="IPR003439">
    <property type="entry name" value="ABC_transporter-like_ATP-bd"/>
</dbReference>
<protein>
    <submittedName>
        <fullName evidence="5">Phospholipid/cholesterol/gamma-HCH transport system ATP-binding protein</fullName>
    </submittedName>
</protein>
<dbReference type="InterPro" id="IPR003593">
    <property type="entry name" value="AAA+_ATPase"/>
</dbReference>
<dbReference type="AlphaFoldDB" id="A0A1I3YM00"/>
<dbReference type="PROSITE" id="PS50893">
    <property type="entry name" value="ABC_TRANSPORTER_2"/>
    <property type="match status" value="1"/>
</dbReference>
<proteinExistence type="predicted"/>